<evidence type="ECO:0008006" key="7">
    <source>
        <dbReference type="Google" id="ProtNLM"/>
    </source>
</evidence>
<dbReference type="PANTHER" id="PTHR45566:SF2">
    <property type="entry name" value="NARL SUBFAMILY"/>
    <property type="match status" value="1"/>
</dbReference>
<dbReference type="InterPro" id="IPR000792">
    <property type="entry name" value="Tscrpt_reg_LuxR_C"/>
</dbReference>
<feature type="domain" description="Response regulatory" evidence="4">
    <location>
        <begin position="5"/>
        <end position="120"/>
    </location>
</feature>
<gene>
    <name evidence="5" type="ORF">CKO28_21335</name>
</gene>
<dbReference type="InterPro" id="IPR016032">
    <property type="entry name" value="Sig_transdc_resp-reg_C-effctor"/>
</dbReference>
<comment type="caution">
    <text evidence="5">The sequence shown here is derived from an EMBL/GenBank/DDBJ whole genome shotgun (WGS) entry which is preliminary data.</text>
</comment>
<dbReference type="SMART" id="SM00421">
    <property type="entry name" value="HTH_LUXR"/>
    <property type="match status" value="1"/>
</dbReference>
<dbReference type="Proteomes" id="UP001296873">
    <property type="component" value="Unassembled WGS sequence"/>
</dbReference>
<dbReference type="Pfam" id="PF00196">
    <property type="entry name" value="GerE"/>
    <property type="match status" value="1"/>
</dbReference>
<protein>
    <recommendedName>
        <fullName evidence="7">HTH luxR-type domain-containing protein</fullName>
    </recommendedName>
</protein>
<dbReference type="PANTHER" id="PTHR45566">
    <property type="entry name" value="HTH-TYPE TRANSCRIPTIONAL REGULATOR YHJB-RELATED"/>
    <property type="match status" value="1"/>
</dbReference>
<dbReference type="RefSeq" id="WP_200342939.1">
    <property type="nucleotide sequence ID" value="NZ_NRRL01000101.1"/>
</dbReference>
<dbReference type="PROSITE" id="PS50043">
    <property type="entry name" value="HTH_LUXR_2"/>
    <property type="match status" value="1"/>
</dbReference>
<feature type="domain" description="HTH luxR-type" evidence="3">
    <location>
        <begin position="155"/>
        <end position="220"/>
    </location>
</feature>
<dbReference type="SUPFAM" id="SSF52172">
    <property type="entry name" value="CheY-like"/>
    <property type="match status" value="1"/>
</dbReference>
<dbReference type="InterPro" id="IPR051015">
    <property type="entry name" value="EvgA-like"/>
</dbReference>
<dbReference type="PROSITE" id="PS50110">
    <property type="entry name" value="RESPONSE_REGULATORY"/>
    <property type="match status" value="1"/>
</dbReference>
<dbReference type="PRINTS" id="PR00038">
    <property type="entry name" value="HTHLUXR"/>
</dbReference>
<dbReference type="InterPro" id="IPR001789">
    <property type="entry name" value="Sig_transdc_resp-reg_receiver"/>
</dbReference>
<keyword evidence="2" id="KW-0597">Phosphoprotein</keyword>
<evidence type="ECO:0000259" key="3">
    <source>
        <dbReference type="PROSITE" id="PS50043"/>
    </source>
</evidence>
<evidence type="ECO:0000256" key="2">
    <source>
        <dbReference type="PROSITE-ProRule" id="PRU00169"/>
    </source>
</evidence>
<evidence type="ECO:0000313" key="5">
    <source>
        <dbReference type="EMBL" id="MBK1670568.1"/>
    </source>
</evidence>
<evidence type="ECO:0000259" key="4">
    <source>
        <dbReference type="PROSITE" id="PS50110"/>
    </source>
</evidence>
<evidence type="ECO:0000256" key="1">
    <source>
        <dbReference type="ARBA" id="ARBA00023125"/>
    </source>
</evidence>
<dbReference type="SUPFAM" id="SSF46894">
    <property type="entry name" value="C-terminal effector domain of the bipartite response regulators"/>
    <property type="match status" value="1"/>
</dbReference>
<sequence length="241" mass="26372">MTCIRAYLIDPNPLCREGLTAVLEGGGIKVVGYSNTPDSAQQAGDRQHDVTIVDCTAYPQDIRSAMLENLRSCFAGSYLVALIHDDDLDALRNCFHMKFAGAVPKTFSGSVFIKVLHVIVEGERYFPSSMLPADAGAHANWVHTPSNFDPPKFPDRAELRQFTPRDRQILQQLAAGESNKAIASALGCAEATIKVHMKRILRMINVHNRTQAAIWALNNGVASPGHVGRRDPVSDVLEAPR</sequence>
<reference evidence="5 6" key="1">
    <citation type="journal article" date="2020" name="Microorganisms">
        <title>Osmotic Adaptation and Compatible Solute Biosynthesis of Phototrophic Bacteria as Revealed from Genome Analyses.</title>
        <authorList>
            <person name="Imhoff J.F."/>
            <person name="Rahn T."/>
            <person name="Kunzel S."/>
            <person name="Keller A."/>
            <person name="Neulinger S.C."/>
        </authorList>
    </citation>
    <scope>NUCLEOTIDE SEQUENCE [LARGE SCALE GENOMIC DNA]</scope>
    <source>
        <strain evidence="5 6">DSM 9895</strain>
    </source>
</reference>
<name>A0ABS1DLF6_9PROT</name>
<proteinExistence type="predicted"/>
<dbReference type="Gene3D" id="3.40.50.2300">
    <property type="match status" value="1"/>
</dbReference>
<evidence type="ECO:0000313" key="6">
    <source>
        <dbReference type="Proteomes" id="UP001296873"/>
    </source>
</evidence>
<accession>A0ABS1DLF6</accession>
<dbReference type="EMBL" id="NRRL01000101">
    <property type="protein sequence ID" value="MBK1670568.1"/>
    <property type="molecule type" value="Genomic_DNA"/>
</dbReference>
<dbReference type="CDD" id="cd06170">
    <property type="entry name" value="LuxR_C_like"/>
    <property type="match status" value="1"/>
</dbReference>
<dbReference type="InterPro" id="IPR011006">
    <property type="entry name" value="CheY-like_superfamily"/>
</dbReference>
<keyword evidence="1" id="KW-0238">DNA-binding</keyword>
<keyword evidence="6" id="KW-1185">Reference proteome</keyword>
<feature type="modified residue" description="4-aspartylphosphate" evidence="2">
    <location>
        <position position="54"/>
    </location>
</feature>
<organism evidence="5 6">
    <name type="scientific">Rhodovibrio sodomensis</name>
    <dbReference type="NCBI Taxonomy" id="1088"/>
    <lineage>
        <taxon>Bacteria</taxon>
        <taxon>Pseudomonadati</taxon>
        <taxon>Pseudomonadota</taxon>
        <taxon>Alphaproteobacteria</taxon>
        <taxon>Rhodospirillales</taxon>
        <taxon>Rhodovibrionaceae</taxon>
        <taxon>Rhodovibrio</taxon>
    </lineage>
</organism>